<evidence type="ECO:0000256" key="3">
    <source>
        <dbReference type="ARBA" id="ARBA00022729"/>
    </source>
</evidence>
<evidence type="ECO:0000256" key="4">
    <source>
        <dbReference type="ARBA" id="ARBA00022759"/>
    </source>
</evidence>
<comment type="function">
    <text evidence="8">Self-incompatibility (SI) is the inherited ability of a flowering plant to prevent self-fertilization by discriminating between self and non-self pollen during pollination. In many species, self-incompatibility is controlled by the single, multiallelic locus S.</text>
</comment>
<keyword evidence="3 11" id="KW-0732">Signal</keyword>
<dbReference type="PANTHER" id="PTHR11240">
    <property type="entry name" value="RIBONUCLEASE T2"/>
    <property type="match status" value="1"/>
</dbReference>
<evidence type="ECO:0000256" key="8">
    <source>
        <dbReference type="ARBA" id="ARBA00025641"/>
    </source>
</evidence>
<keyword evidence="2" id="KW-0540">Nuclease</keyword>
<accession>Q38IY0</accession>
<dbReference type="PROSITE" id="PS00530">
    <property type="entry name" value="RNASE_T2_1"/>
    <property type="match status" value="1"/>
</dbReference>
<keyword evidence="5" id="KW-1015">Disulfide bond</keyword>
<dbReference type="Pfam" id="PF00445">
    <property type="entry name" value="Ribonuclease_T2"/>
    <property type="match status" value="1"/>
</dbReference>
<dbReference type="GO" id="GO:0003723">
    <property type="term" value="F:RNA binding"/>
    <property type="evidence" value="ECO:0007669"/>
    <property type="project" value="InterPro"/>
</dbReference>
<sequence length="227" mass="25985">MGITGMIYMFTMVFSLIVLILSSSTVGYDYFQFTQQYQPAVCNSNPTPCNDRPEKLFTVHGLWPSNKKGPDPEKCKNIQMNSQKIGNMAAQLEIIWPNVLNRTDHVGFWEREWLKHGTCGYPTIRDDMHYLKTVIKMYITQKQNVSAILSKAMIQPNGQNRSLVDIENAIRSGTNNTKPKFKCQKNTRTTTELVEVTLCSDRDLTKFINCPQPQQGSRYLCPADVQY</sequence>
<feature type="chain" id="PRO_5004222119" evidence="11">
    <location>
        <begin position="28"/>
        <end position="227"/>
    </location>
</feature>
<proteinExistence type="evidence at transcript level"/>
<dbReference type="InterPro" id="IPR018188">
    <property type="entry name" value="RNase_T2_His_AS_1"/>
</dbReference>
<dbReference type="InterPro" id="IPR033697">
    <property type="entry name" value="Ribonuclease_T2_eukaryotic"/>
</dbReference>
<evidence type="ECO:0000256" key="2">
    <source>
        <dbReference type="ARBA" id="ARBA00022722"/>
    </source>
</evidence>
<dbReference type="GO" id="GO:0033897">
    <property type="term" value="F:ribonuclease T2 activity"/>
    <property type="evidence" value="ECO:0007669"/>
    <property type="project" value="InterPro"/>
</dbReference>
<keyword evidence="4" id="KW-0255">Endonuclease</keyword>
<gene>
    <name evidence="12" type="primary">S</name>
</gene>
<dbReference type="InterPro" id="IPR036430">
    <property type="entry name" value="RNase_T2-like_sf"/>
</dbReference>
<evidence type="ECO:0000256" key="6">
    <source>
        <dbReference type="ARBA" id="ARBA00023180"/>
    </source>
</evidence>
<evidence type="ECO:0000256" key="10">
    <source>
        <dbReference type="RuleBase" id="RU004328"/>
    </source>
</evidence>
<keyword evidence="7" id="KW-0456">Lyase</keyword>
<feature type="signal peptide" evidence="11">
    <location>
        <begin position="1"/>
        <end position="27"/>
    </location>
</feature>
<feature type="active site" evidence="9">
    <location>
        <position position="60"/>
    </location>
</feature>
<evidence type="ECO:0000256" key="5">
    <source>
        <dbReference type="ARBA" id="ARBA00023157"/>
    </source>
</evidence>
<dbReference type="PANTHER" id="PTHR11240:SF18">
    <property type="entry name" value="OS07G0630400 PROTEIN"/>
    <property type="match status" value="1"/>
</dbReference>
<name>Q38IY0_9ROSA</name>
<feature type="active site" evidence="9">
    <location>
        <position position="112"/>
    </location>
</feature>
<dbReference type="GO" id="GO:0005576">
    <property type="term" value="C:extracellular region"/>
    <property type="evidence" value="ECO:0007669"/>
    <property type="project" value="TreeGrafter"/>
</dbReference>
<dbReference type="CDD" id="cd01061">
    <property type="entry name" value="RNase_T2_euk"/>
    <property type="match status" value="1"/>
</dbReference>
<keyword evidence="4" id="KW-0378">Hydrolase</keyword>
<evidence type="ECO:0000256" key="1">
    <source>
        <dbReference type="ARBA" id="ARBA00007469"/>
    </source>
</evidence>
<evidence type="ECO:0000313" key="12">
    <source>
        <dbReference type="EMBL" id="ABB05532.1"/>
    </source>
</evidence>
<dbReference type="InterPro" id="IPR001568">
    <property type="entry name" value="RNase_T2-like"/>
</dbReference>
<dbReference type="AlphaFoldDB" id="Q38IY0"/>
<reference evidence="12" key="1">
    <citation type="submission" date="2005-09" db="EMBL/GenBank/DDBJ databases">
        <title>The pear of Zaosu complete cDNA sequence of S35-RNase.</title>
        <authorList>
            <person name="Yang G.-L."/>
            <person name="Tan X.-F."/>
        </authorList>
    </citation>
    <scope>NUCLEOTIDE SEQUENCE</scope>
</reference>
<feature type="active site" evidence="9">
    <location>
        <position position="116"/>
    </location>
</feature>
<organism evidence="12">
    <name type="scientific">Pyrus x bretschneideri</name>
    <name type="common">Chinese white pear</name>
    <dbReference type="NCBI Taxonomy" id="225117"/>
    <lineage>
        <taxon>Eukaryota</taxon>
        <taxon>Viridiplantae</taxon>
        <taxon>Streptophyta</taxon>
        <taxon>Embryophyta</taxon>
        <taxon>Tracheophyta</taxon>
        <taxon>Spermatophyta</taxon>
        <taxon>Magnoliopsida</taxon>
        <taxon>eudicotyledons</taxon>
        <taxon>Gunneridae</taxon>
        <taxon>Pentapetalae</taxon>
        <taxon>rosids</taxon>
        <taxon>fabids</taxon>
        <taxon>Rosales</taxon>
        <taxon>Rosaceae</taxon>
        <taxon>Amygdaloideae</taxon>
        <taxon>Maleae</taxon>
        <taxon>Pyrus</taxon>
    </lineage>
</organism>
<dbReference type="SUPFAM" id="SSF55895">
    <property type="entry name" value="Ribonuclease Rh-like"/>
    <property type="match status" value="1"/>
</dbReference>
<evidence type="ECO:0000256" key="11">
    <source>
        <dbReference type="SAM" id="SignalP"/>
    </source>
</evidence>
<dbReference type="Gene3D" id="3.90.730.10">
    <property type="entry name" value="Ribonuclease T2-like"/>
    <property type="match status" value="1"/>
</dbReference>
<dbReference type="EMBL" id="DQ224344">
    <property type="protein sequence ID" value="ABB05532.1"/>
    <property type="molecule type" value="mRNA"/>
</dbReference>
<dbReference type="GO" id="GO:0006401">
    <property type="term" value="P:RNA catabolic process"/>
    <property type="evidence" value="ECO:0007669"/>
    <property type="project" value="TreeGrafter"/>
</dbReference>
<protein>
    <submittedName>
        <fullName evidence="12">S35-RNase</fullName>
    </submittedName>
</protein>
<comment type="similarity">
    <text evidence="1 10">Belongs to the RNase T2 family.</text>
</comment>
<evidence type="ECO:0000256" key="9">
    <source>
        <dbReference type="PIRSR" id="PIRSR633697-1"/>
    </source>
</evidence>
<evidence type="ECO:0000256" key="7">
    <source>
        <dbReference type="ARBA" id="ARBA00023239"/>
    </source>
</evidence>
<keyword evidence="6" id="KW-0325">Glycoprotein</keyword>